<dbReference type="Gene3D" id="3.40.50.2000">
    <property type="entry name" value="Glycogen Phosphorylase B"/>
    <property type="match status" value="2"/>
</dbReference>
<dbReference type="OrthoDB" id="9802525at2"/>
<reference evidence="2 4" key="2">
    <citation type="submission" date="2018-08" db="EMBL/GenBank/DDBJ databases">
        <title>Complete genome of the Arcobacter ellisii type strain LMG 26155.</title>
        <authorList>
            <person name="Miller W.G."/>
            <person name="Yee E."/>
            <person name="Bono J.L."/>
        </authorList>
    </citation>
    <scope>NUCLEOTIDE SEQUENCE [LARGE SCALE GENOMIC DNA]</scope>
    <source>
        <strain evidence="2 4">LMG 26155</strain>
    </source>
</reference>
<proteinExistence type="predicted"/>
<accession>A0A347UAF4</accession>
<sequence>MKICYFSCSSIYGGVEKIVVDSLNEISKYYECALIVPNGCRYKDKVSSNVKIVEYKSYDKRYNPFLYLEVLNVIKNYDIVHTHGAKATQITYLLNKISSFIHVATKHNTRKGKIFNKVKNVISVSSEVAKTITNPSKVLYFGIQKSENLIFEKNEIFTILAVGRLDPIKGFDKLIEQVSKLEFDFKLNIIGEGSQKLKLEKLIIDNKLEKKVSLLGFKNNIPEYLASSHLQVISSLTEGLPLTLLEGIMNSPVIISTPVGGIVEVLDKDYLVKIEDFSTKISEIYNNYENICEDFKLKHEHFKQKFDFNDYSKNLLEYYKGCINAKTL</sequence>
<dbReference type="Proteomes" id="UP000262582">
    <property type="component" value="Chromosome"/>
</dbReference>
<dbReference type="SUPFAM" id="SSF53756">
    <property type="entry name" value="UDP-Glycosyltransferase/glycogen phosphorylase"/>
    <property type="match status" value="1"/>
</dbReference>
<dbReference type="Proteomes" id="UP000290588">
    <property type="component" value="Unassembled WGS sequence"/>
</dbReference>
<evidence type="ECO:0000313" key="4">
    <source>
        <dbReference type="Proteomes" id="UP000262582"/>
    </source>
</evidence>
<dbReference type="GO" id="GO:0016757">
    <property type="term" value="F:glycosyltransferase activity"/>
    <property type="evidence" value="ECO:0007669"/>
    <property type="project" value="InterPro"/>
</dbReference>
<evidence type="ECO:0000259" key="1">
    <source>
        <dbReference type="Pfam" id="PF00534"/>
    </source>
</evidence>
<dbReference type="RefSeq" id="WP_118917994.1">
    <property type="nucleotide sequence ID" value="NZ_CP032097.1"/>
</dbReference>
<feature type="domain" description="Glycosyl transferase family 1" evidence="1">
    <location>
        <begin position="155"/>
        <end position="288"/>
    </location>
</feature>
<gene>
    <name evidence="2" type="ORF">AELL_2200</name>
    <name evidence="3" type="ORF">CP962_09995</name>
</gene>
<dbReference type="Pfam" id="PF00534">
    <property type="entry name" value="Glycos_transf_1"/>
    <property type="match status" value="1"/>
</dbReference>
<name>A0A347UAF4_9BACT</name>
<reference evidence="3 5" key="1">
    <citation type="submission" date="2017-09" db="EMBL/GenBank/DDBJ databases">
        <title>Genomics of the genus Arcobacter.</title>
        <authorList>
            <person name="Perez-Cataluna A."/>
            <person name="Figueras M.J."/>
            <person name="Salas-Masso N."/>
        </authorList>
    </citation>
    <scope>NUCLEOTIDE SEQUENCE [LARGE SCALE GENOMIC DNA]</scope>
    <source>
        <strain evidence="3 5">CECT 7837</strain>
    </source>
</reference>
<dbReference type="EMBL" id="NXIG01000010">
    <property type="protein sequence ID" value="RXI29692.1"/>
    <property type="molecule type" value="Genomic_DNA"/>
</dbReference>
<keyword evidence="4" id="KW-1185">Reference proteome</keyword>
<evidence type="ECO:0000313" key="5">
    <source>
        <dbReference type="Proteomes" id="UP000290588"/>
    </source>
</evidence>
<dbReference type="KEGG" id="aell:AELL_2200"/>
<evidence type="ECO:0000313" key="2">
    <source>
        <dbReference type="EMBL" id="AXX95832.1"/>
    </source>
</evidence>
<protein>
    <submittedName>
        <fullName evidence="2">Glycosyltransferase, family 1</fullName>
    </submittedName>
    <submittedName>
        <fullName evidence="3">Lipopolysaccharide biosynthesis protein</fullName>
    </submittedName>
</protein>
<dbReference type="AlphaFoldDB" id="A0A347UAF4"/>
<organism evidence="3 5">
    <name type="scientific">Arcobacter ellisii</name>
    <dbReference type="NCBI Taxonomy" id="913109"/>
    <lineage>
        <taxon>Bacteria</taxon>
        <taxon>Pseudomonadati</taxon>
        <taxon>Campylobacterota</taxon>
        <taxon>Epsilonproteobacteria</taxon>
        <taxon>Campylobacterales</taxon>
        <taxon>Arcobacteraceae</taxon>
        <taxon>Arcobacter</taxon>
    </lineage>
</organism>
<dbReference type="EMBL" id="CP032097">
    <property type="protein sequence ID" value="AXX95832.1"/>
    <property type="molecule type" value="Genomic_DNA"/>
</dbReference>
<dbReference type="InterPro" id="IPR001296">
    <property type="entry name" value="Glyco_trans_1"/>
</dbReference>
<evidence type="ECO:0000313" key="3">
    <source>
        <dbReference type="EMBL" id="RXI29692.1"/>
    </source>
</evidence>
<dbReference type="PANTHER" id="PTHR12526">
    <property type="entry name" value="GLYCOSYLTRANSFERASE"/>
    <property type="match status" value="1"/>
</dbReference>